<evidence type="ECO:0000313" key="4">
    <source>
        <dbReference type="Proteomes" id="UP001153737"/>
    </source>
</evidence>
<evidence type="ECO:0000313" key="3">
    <source>
        <dbReference type="EMBL" id="CAH1153455.1"/>
    </source>
</evidence>
<proteinExistence type="predicted"/>
<sequence length="566" mass="64022">MKDFVENNCRLCKKVFCCKQCREKHEKEVHRIHPDCDICIYGKTVLFSTSASLIDHIKTVHWPLHCLVCKRLFGSVDELFQHSKCPLGTRINGDLENSPYTPGHSTFAEQSYDSPPLLYCLHGRGQSNKNLKVISNLATSTPMQKEDNHLLEKIQQVIVTPVESIDNDVVKKSQQENNTGSLKKRRVTFGETTEHTDTPYSQSQYKQRINMSTNENNINSCGGTCSIVSEYSPGNFYSAKEEQSSQFDTDQKELSKENPDLPIIHVIEPPQTSRDTHEQEHSEGHEDKSIGDEDTIWTSAINKSGLLMGETNSPLWEASATPDSNQFATPMLPNYKKKQVNVVIPTPVKIKEEICIKFHGAVQISSTPNSSIIPVKSAPNRRDIFRSEGSLPSTSKSQVDIAESIIGNDQQQTRIISSETRESFKDTTEDTSTELCYSSSSADNSLHGRLWSSVSRIVKNVTNALNGFSSVDGIAVQNPPSSLKRHYSDYDCPEGPNVKRYKLTEIKCRRTIRELPSTYLSRMHSIERTREIHIDIEREIRSECTKTFVDKATQTDEIFYFELKKN</sequence>
<dbReference type="InterPro" id="IPR013087">
    <property type="entry name" value="Znf_C2H2_type"/>
</dbReference>
<organism evidence="3 4">
    <name type="scientific">Phaedon cochleariae</name>
    <name type="common">Mustard beetle</name>
    <dbReference type="NCBI Taxonomy" id="80249"/>
    <lineage>
        <taxon>Eukaryota</taxon>
        <taxon>Metazoa</taxon>
        <taxon>Ecdysozoa</taxon>
        <taxon>Arthropoda</taxon>
        <taxon>Hexapoda</taxon>
        <taxon>Insecta</taxon>
        <taxon>Pterygota</taxon>
        <taxon>Neoptera</taxon>
        <taxon>Endopterygota</taxon>
        <taxon>Coleoptera</taxon>
        <taxon>Polyphaga</taxon>
        <taxon>Cucujiformia</taxon>
        <taxon>Chrysomeloidea</taxon>
        <taxon>Chrysomelidae</taxon>
        <taxon>Chrysomelinae</taxon>
        <taxon>Chrysomelini</taxon>
        <taxon>Phaedon</taxon>
    </lineage>
</organism>
<protein>
    <recommendedName>
        <fullName evidence="2">C2H2-type domain-containing protein</fullName>
    </recommendedName>
</protein>
<gene>
    <name evidence="3" type="ORF">PHAECO_LOCUS4204</name>
</gene>
<feature type="compositionally biased region" description="Basic and acidic residues" evidence="1">
    <location>
        <begin position="239"/>
        <end position="259"/>
    </location>
</feature>
<dbReference type="EMBL" id="OU896720">
    <property type="protein sequence ID" value="CAH1153455.1"/>
    <property type="molecule type" value="Genomic_DNA"/>
</dbReference>
<feature type="region of interest" description="Disordered" evidence="1">
    <location>
        <begin position="172"/>
        <end position="204"/>
    </location>
</feature>
<accession>A0A9P0DKQ3</accession>
<feature type="domain" description="C2H2-type" evidence="2">
    <location>
        <begin position="9"/>
        <end position="30"/>
    </location>
</feature>
<dbReference type="Proteomes" id="UP001153737">
    <property type="component" value="Chromosome 14"/>
</dbReference>
<evidence type="ECO:0000256" key="1">
    <source>
        <dbReference type="SAM" id="MobiDB-lite"/>
    </source>
</evidence>
<feature type="compositionally biased region" description="Basic and acidic residues" evidence="1">
    <location>
        <begin position="274"/>
        <end position="291"/>
    </location>
</feature>
<dbReference type="AlphaFoldDB" id="A0A9P0DKQ3"/>
<keyword evidence="4" id="KW-1185">Reference proteome</keyword>
<reference evidence="3" key="1">
    <citation type="submission" date="2022-01" db="EMBL/GenBank/DDBJ databases">
        <authorList>
            <person name="King R."/>
        </authorList>
    </citation>
    <scope>NUCLEOTIDE SEQUENCE</scope>
</reference>
<name>A0A9P0DKQ3_PHACE</name>
<dbReference type="OrthoDB" id="8122210at2759"/>
<feature type="region of interest" description="Disordered" evidence="1">
    <location>
        <begin position="239"/>
        <end position="295"/>
    </location>
</feature>
<evidence type="ECO:0000259" key="2">
    <source>
        <dbReference type="PROSITE" id="PS00028"/>
    </source>
</evidence>
<reference evidence="3" key="2">
    <citation type="submission" date="2022-10" db="EMBL/GenBank/DDBJ databases">
        <authorList>
            <consortium name="ENA_rothamsted_submissions"/>
            <consortium name="culmorum"/>
            <person name="King R."/>
        </authorList>
    </citation>
    <scope>NUCLEOTIDE SEQUENCE</scope>
</reference>
<dbReference type="PROSITE" id="PS00028">
    <property type="entry name" value="ZINC_FINGER_C2H2_1"/>
    <property type="match status" value="1"/>
</dbReference>